<dbReference type="AlphaFoldDB" id="A0A2H9VQP8"/>
<dbReference type="InterPro" id="IPR036929">
    <property type="entry name" value="DsbDN_sf"/>
</dbReference>
<dbReference type="Gene3D" id="2.60.40.1250">
    <property type="entry name" value="Thiol:disulfide interchange protein DsbD, N-terminal domain"/>
    <property type="match status" value="1"/>
</dbReference>
<evidence type="ECO:0000256" key="1">
    <source>
        <dbReference type="SAM" id="SignalP"/>
    </source>
</evidence>
<dbReference type="OrthoDB" id="767251at2"/>
<name>A0A2H9VQP8_9SPHI</name>
<reference evidence="3 4" key="1">
    <citation type="submission" date="2017-11" db="EMBL/GenBank/DDBJ databases">
        <title>Genomic Encyclopedia of Archaeal and Bacterial Type Strains, Phase II (KMG-II): From Individual Species to Whole Genera.</title>
        <authorList>
            <person name="Goeker M."/>
        </authorList>
    </citation>
    <scope>NUCLEOTIDE SEQUENCE [LARGE SCALE GENOMIC DNA]</scope>
    <source>
        <strain evidence="3 4">DSM 28175</strain>
    </source>
</reference>
<dbReference type="PANTHER" id="PTHR32234">
    <property type="entry name" value="THIOL:DISULFIDE INTERCHANGE PROTEIN DSBD"/>
    <property type="match status" value="1"/>
</dbReference>
<dbReference type="GO" id="GO:0015035">
    <property type="term" value="F:protein-disulfide reductase activity"/>
    <property type="evidence" value="ECO:0007669"/>
    <property type="project" value="TreeGrafter"/>
</dbReference>
<feature type="chain" id="PRO_5014123530" evidence="1">
    <location>
        <begin position="20"/>
        <end position="151"/>
    </location>
</feature>
<keyword evidence="1" id="KW-0732">Signal</keyword>
<proteinExistence type="predicted"/>
<feature type="signal peptide" evidence="1">
    <location>
        <begin position="1"/>
        <end position="19"/>
    </location>
</feature>
<evidence type="ECO:0000313" key="3">
    <source>
        <dbReference type="EMBL" id="PJJ83151.1"/>
    </source>
</evidence>
<dbReference type="PANTHER" id="PTHR32234:SF0">
    <property type="entry name" value="THIOL:DISULFIDE INTERCHANGE PROTEIN DSBD"/>
    <property type="match status" value="1"/>
</dbReference>
<evidence type="ECO:0000313" key="4">
    <source>
        <dbReference type="Proteomes" id="UP000242687"/>
    </source>
</evidence>
<dbReference type="Proteomes" id="UP000242687">
    <property type="component" value="Unassembled WGS sequence"/>
</dbReference>
<dbReference type="RefSeq" id="WP_100339441.1">
    <property type="nucleotide sequence ID" value="NZ_PGFJ01000001.1"/>
</dbReference>
<organism evidence="3 4">
    <name type="scientific">Mucilaginibacter auburnensis</name>
    <dbReference type="NCBI Taxonomy" id="1457233"/>
    <lineage>
        <taxon>Bacteria</taxon>
        <taxon>Pseudomonadati</taxon>
        <taxon>Bacteroidota</taxon>
        <taxon>Sphingobacteriia</taxon>
        <taxon>Sphingobacteriales</taxon>
        <taxon>Sphingobacteriaceae</taxon>
        <taxon>Mucilaginibacter</taxon>
    </lineage>
</organism>
<dbReference type="InterPro" id="IPR028250">
    <property type="entry name" value="DsbDN"/>
</dbReference>
<sequence length="151" mass="16717">MKKIMAVAAALIISFSAFAQIENPVKWAYAAKRTSATEATVFIKASIENGWHIYSQFIEEGGPIKTSFTFEPSKNYALVGKTIEPKAIAKFDKQFKMNIGFFENEVVFQQKVKLKAAGATTVKGKLEFMVCNDKKCLPPTEVEFVAPVPAK</sequence>
<feature type="domain" description="Thiol:disulfide interchange protein DsbD N-terminal" evidence="2">
    <location>
        <begin position="33"/>
        <end position="142"/>
    </location>
</feature>
<gene>
    <name evidence="3" type="ORF">CLV57_0129</name>
</gene>
<protein>
    <submittedName>
        <fullName evidence="3">Disulfide bond corrector protein DsbC</fullName>
    </submittedName>
</protein>
<keyword evidence="4" id="KW-1185">Reference proteome</keyword>
<dbReference type="EMBL" id="PGFJ01000001">
    <property type="protein sequence ID" value="PJJ83151.1"/>
    <property type="molecule type" value="Genomic_DNA"/>
</dbReference>
<dbReference type="Pfam" id="PF11412">
    <property type="entry name" value="DsbD_N"/>
    <property type="match status" value="1"/>
</dbReference>
<accession>A0A2H9VQP8</accession>
<comment type="caution">
    <text evidence="3">The sequence shown here is derived from an EMBL/GenBank/DDBJ whole genome shotgun (WGS) entry which is preliminary data.</text>
</comment>
<evidence type="ECO:0000259" key="2">
    <source>
        <dbReference type="Pfam" id="PF11412"/>
    </source>
</evidence>
<dbReference type="GO" id="GO:0045454">
    <property type="term" value="P:cell redox homeostasis"/>
    <property type="evidence" value="ECO:0007669"/>
    <property type="project" value="TreeGrafter"/>
</dbReference>